<dbReference type="PROSITE" id="PS51094">
    <property type="entry name" value="PTS_EIIA_TYPE_2"/>
    <property type="match status" value="1"/>
</dbReference>
<dbReference type="OrthoDB" id="3175596at2"/>
<dbReference type="SUPFAM" id="SSF63520">
    <property type="entry name" value="PTS-regulatory domain, PRD"/>
    <property type="match status" value="1"/>
</dbReference>
<gene>
    <name evidence="6" type="primary">licR_1</name>
    <name evidence="6" type="ORF">CLCHR_18540</name>
</gene>
<dbReference type="InterPro" id="IPR013011">
    <property type="entry name" value="PTS_EIIB_2"/>
</dbReference>
<dbReference type="PROSITE" id="PS51372">
    <property type="entry name" value="PRD_2"/>
    <property type="match status" value="1"/>
</dbReference>
<dbReference type="Pfam" id="PF00874">
    <property type="entry name" value="PRD"/>
    <property type="match status" value="1"/>
</dbReference>
<dbReference type="GO" id="GO:0009401">
    <property type="term" value="P:phosphoenolpyruvate-dependent sugar phosphotransferase system"/>
    <property type="evidence" value="ECO:0007669"/>
    <property type="project" value="InterPro"/>
</dbReference>
<dbReference type="RefSeq" id="WP_079439416.1">
    <property type="nucleotide sequence ID" value="NZ_MZGT01000021.1"/>
</dbReference>
<dbReference type="Pfam" id="PF00359">
    <property type="entry name" value="PTS_EIIA_2"/>
    <property type="match status" value="1"/>
</dbReference>
<feature type="domain" description="PTS EIIB type-2" evidence="4">
    <location>
        <begin position="391"/>
        <end position="480"/>
    </location>
</feature>
<dbReference type="SUPFAM" id="SSF55804">
    <property type="entry name" value="Phoshotransferase/anion transport protein"/>
    <property type="match status" value="1"/>
</dbReference>
<dbReference type="InterPro" id="IPR002178">
    <property type="entry name" value="PTS_EIIA_type-2_dom"/>
</dbReference>
<dbReference type="Proteomes" id="UP000191056">
    <property type="component" value="Unassembled WGS sequence"/>
</dbReference>
<dbReference type="PROSITE" id="PS51099">
    <property type="entry name" value="PTS_EIIB_TYPE_2"/>
    <property type="match status" value="1"/>
</dbReference>
<dbReference type="EMBL" id="MZGT01000021">
    <property type="protein sequence ID" value="OPJ62794.1"/>
    <property type="molecule type" value="Genomic_DNA"/>
</dbReference>
<dbReference type="Gene3D" id="3.40.930.10">
    <property type="entry name" value="Mannitol-specific EII, Chain A"/>
    <property type="match status" value="1"/>
</dbReference>
<evidence type="ECO:0000259" key="5">
    <source>
        <dbReference type="PROSITE" id="PS51372"/>
    </source>
</evidence>
<protein>
    <submittedName>
        <fullName evidence="6">Putative licABCH operon regulator</fullName>
    </submittedName>
</protein>
<dbReference type="GO" id="GO:0008982">
    <property type="term" value="F:protein-N(PI)-phosphohistidine-sugar phosphotransferase activity"/>
    <property type="evidence" value="ECO:0007669"/>
    <property type="project" value="InterPro"/>
</dbReference>
<dbReference type="InterPro" id="IPR036634">
    <property type="entry name" value="PRD_sf"/>
</dbReference>
<dbReference type="InterPro" id="IPR011608">
    <property type="entry name" value="PRD"/>
</dbReference>
<organism evidence="6 7">
    <name type="scientific">Clostridium chromiireducens</name>
    <dbReference type="NCBI Taxonomy" id="225345"/>
    <lineage>
        <taxon>Bacteria</taxon>
        <taxon>Bacillati</taxon>
        <taxon>Bacillota</taxon>
        <taxon>Clostridia</taxon>
        <taxon>Eubacteriales</taxon>
        <taxon>Clostridiaceae</taxon>
        <taxon>Clostridium</taxon>
    </lineage>
</organism>
<evidence type="ECO:0000256" key="1">
    <source>
        <dbReference type="ARBA" id="ARBA00022679"/>
    </source>
</evidence>
<dbReference type="PANTHER" id="PTHR30185:SF13">
    <property type="entry name" value="LICABCH OPERON REGULATOR-RELATED"/>
    <property type="match status" value="1"/>
</dbReference>
<proteinExistence type="predicted"/>
<evidence type="ECO:0000256" key="2">
    <source>
        <dbReference type="ARBA" id="ARBA00022737"/>
    </source>
</evidence>
<accession>A0A1V4ISL4</accession>
<dbReference type="InterPro" id="IPR036095">
    <property type="entry name" value="PTS_EIIB-like_sf"/>
</dbReference>
<comment type="caution">
    <text evidence="6">The sequence shown here is derived from an EMBL/GenBank/DDBJ whole genome shotgun (WGS) entry which is preliminary data.</text>
</comment>
<dbReference type="GO" id="GO:0006355">
    <property type="term" value="P:regulation of DNA-templated transcription"/>
    <property type="evidence" value="ECO:0007669"/>
    <property type="project" value="InterPro"/>
</dbReference>
<dbReference type="Pfam" id="PF02302">
    <property type="entry name" value="PTS_IIB"/>
    <property type="match status" value="1"/>
</dbReference>
<name>A0A1V4ISL4_9CLOT</name>
<keyword evidence="7" id="KW-1185">Reference proteome</keyword>
<dbReference type="InterPro" id="IPR036388">
    <property type="entry name" value="WH-like_DNA-bd_sf"/>
</dbReference>
<dbReference type="InterPro" id="IPR016152">
    <property type="entry name" value="PTrfase/Anion_transptr"/>
</dbReference>
<dbReference type="Gene3D" id="1.10.10.10">
    <property type="entry name" value="Winged helix-like DNA-binding domain superfamily/Winged helix DNA-binding domain"/>
    <property type="match status" value="2"/>
</dbReference>
<dbReference type="InterPro" id="IPR003501">
    <property type="entry name" value="PTS_EIIB_2/3"/>
</dbReference>
<feature type="domain" description="PTS EIIA type-2" evidence="3">
    <location>
        <begin position="481"/>
        <end position="629"/>
    </location>
</feature>
<reference evidence="6 7" key="1">
    <citation type="submission" date="2017-03" db="EMBL/GenBank/DDBJ databases">
        <title>Genome sequence of Clostridium chromiireducens DSM 23318.</title>
        <authorList>
            <person name="Poehlein A."/>
            <person name="Daniel R."/>
        </authorList>
    </citation>
    <scope>NUCLEOTIDE SEQUENCE [LARGE SCALE GENOMIC DNA]</scope>
    <source>
        <strain evidence="6 7">DSM 23318</strain>
    </source>
</reference>
<evidence type="ECO:0000313" key="6">
    <source>
        <dbReference type="EMBL" id="OPJ62794.1"/>
    </source>
</evidence>
<feature type="domain" description="PRD" evidence="5">
    <location>
        <begin position="278"/>
        <end position="385"/>
    </location>
</feature>
<dbReference type="PANTHER" id="PTHR30185">
    <property type="entry name" value="CRYPTIC BETA-GLUCOSIDE BGL OPERON ANTITERMINATOR"/>
    <property type="match status" value="1"/>
</dbReference>
<keyword evidence="2" id="KW-0677">Repeat</keyword>
<dbReference type="CDD" id="cd00211">
    <property type="entry name" value="PTS_IIA_fru"/>
    <property type="match status" value="1"/>
</dbReference>
<sequence>MRFSQIMNDFIDNEDYCSIEYFIHKYKVSKRTIQSDISYLMRISASKGFEIHTKRGVGYLLEIKDDELFGKFLETLDENIVFKIKERPSQILAFLSVQNEYISMDKVADTFQVSKTLIKHDIKEVEEIAKGYYMTLEKKSHHGIKILSSDRYLKKYLCKEYQTQNVFVRMAVDGVVMDFSHVESQLIREMNREKLNINYNELLNMIVFLKSMVYISLKVNKQSVKDYEFHESNPIEKIAASLIHTMEKKYKVCFDKDSVEELIEVMQKNIHRKDTYVSFTDNLVDDIEVFLKKTDETYDTHFFEDQELKRLLLSHMSLLVDRLHNKISYKNALANELSITYPMIFNIAIQFCDILHEKYNVEFTFDEIGFVAMHFAAHMVKEKQLKLQSYNKICVVCSSGGGSAYMIKMQLESVFPKAEVKTFSFLQQDEMISYKPDIIFTVIPISYDAQIPIIYIKELLDDKDLYRIRQILQCDDYDPYTLINENPIYYSYFSKEFFNITEEVNYEHLIREMAEDLEKKGYGKEGYADLVMEREAFISTVYLNGVCIPHPIETDALRNAISVSILKKPFLWQEKEVRIVFMICLKKEQVEVYKDITKKLYQLMQEPKYLERVIRVKSFEELMAVMKEMGGVNYE</sequence>
<evidence type="ECO:0000259" key="4">
    <source>
        <dbReference type="PROSITE" id="PS51099"/>
    </source>
</evidence>
<dbReference type="SUPFAM" id="SSF52794">
    <property type="entry name" value="PTS system IIB component-like"/>
    <property type="match status" value="1"/>
</dbReference>
<keyword evidence="1" id="KW-0808">Transferase</keyword>
<dbReference type="Gene3D" id="3.40.50.2300">
    <property type="match status" value="1"/>
</dbReference>
<dbReference type="AlphaFoldDB" id="A0A1V4ISL4"/>
<dbReference type="STRING" id="225345.CLCHR_18540"/>
<dbReference type="CDD" id="cd05568">
    <property type="entry name" value="PTS_IIB_bgl_like"/>
    <property type="match status" value="1"/>
</dbReference>
<dbReference type="InterPro" id="IPR050661">
    <property type="entry name" value="BglG_antiterminators"/>
</dbReference>
<evidence type="ECO:0000313" key="7">
    <source>
        <dbReference type="Proteomes" id="UP000191056"/>
    </source>
</evidence>
<dbReference type="Gene3D" id="1.10.1790.10">
    <property type="entry name" value="PRD domain"/>
    <property type="match status" value="1"/>
</dbReference>
<evidence type="ECO:0000259" key="3">
    <source>
        <dbReference type="PROSITE" id="PS51094"/>
    </source>
</evidence>